<sequence>MRNGNAAQTEQKPEEANESTACKRTDIVTRFEGEAFGIKQSRICQEITKPEKENTREFLQRLVSVRQAAVSATKIIHLNGAEKKNYKLTFGKHILIRDEISDLMM</sequence>
<accession>A0AAV4C5F6</accession>
<reference evidence="2 3" key="1">
    <citation type="journal article" date="2021" name="Elife">
        <title>Chloroplast acquisition without the gene transfer in kleptoplastic sea slugs, Plakobranchus ocellatus.</title>
        <authorList>
            <person name="Maeda T."/>
            <person name="Takahashi S."/>
            <person name="Yoshida T."/>
            <person name="Shimamura S."/>
            <person name="Takaki Y."/>
            <person name="Nagai Y."/>
            <person name="Toyoda A."/>
            <person name="Suzuki Y."/>
            <person name="Arimoto A."/>
            <person name="Ishii H."/>
            <person name="Satoh N."/>
            <person name="Nishiyama T."/>
            <person name="Hasebe M."/>
            <person name="Maruyama T."/>
            <person name="Minagawa J."/>
            <person name="Obokata J."/>
            <person name="Shigenobu S."/>
        </authorList>
    </citation>
    <scope>NUCLEOTIDE SEQUENCE [LARGE SCALE GENOMIC DNA]</scope>
</reference>
<keyword evidence="3" id="KW-1185">Reference proteome</keyword>
<feature type="compositionally biased region" description="Polar residues" evidence="1">
    <location>
        <begin position="1"/>
        <end position="10"/>
    </location>
</feature>
<dbReference type="Proteomes" id="UP000735302">
    <property type="component" value="Unassembled WGS sequence"/>
</dbReference>
<comment type="caution">
    <text evidence="2">The sequence shown here is derived from an EMBL/GenBank/DDBJ whole genome shotgun (WGS) entry which is preliminary data.</text>
</comment>
<feature type="compositionally biased region" description="Basic and acidic residues" evidence="1">
    <location>
        <begin position="11"/>
        <end position="21"/>
    </location>
</feature>
<dbReference type="AlphaFoldDB" id="A0AAV4C5F6"/>
<evidence type="ECO:0000256" key="1">
    <source>
        <dbReference type="SAM" id="MobiDB-lite"/>
    </source>
</evidence>
<name>A0AAV4C5F6_9GAST</name>
<dbReference type="EMBL" id="BLXT01005873">
    <property type="protein sequence ID" value="GFO26817.1"/>
    <property type="molecule type" value="Genomic_DNA"/>
</dbReference>
<feature type="region of interest" description="Disordered" evidence="1">
    <location>
        <begin position="1"/>
        <end position="21"/>
    </location>
</feature>
<gene>
    <name evidence="2" type="ORF">PoB_005332200</name>
</gene>
<evidence type="ECO:0000313" key="2">
    <source>
        <dbReference type="EMBL" id="GFO26817.1"/>
    </source>
</evidence>
<proteinExistence type="predicted"/>
<evidence type="ECO:0000313" key="3">
    <source>
        <dbReference type="Proteomes" id="UP000735302"/>
    </source>
</evidence>
<protein>
    <submittedName>
        <fullName evidence="2">Uncharacterized protein</fullName>
    </submittedName>
</protein>
<organism evidence="2 3">
    <name type="scientific">Plakobranchus ocellatus</name>
    <dbReference type="NCBI Taxonomy" id="259542"/>
    <lineage>
        <taxon>Eukaryota</taxon>
        <taxon>Metazoa</taxon>
        <taxon>Spiralia</taxon>
        <taxon>Lophotrochozoa</taxon>
        <taxon>Mollusca</taxon>
        <taxon>Gastropoda</taxon>
        <taxon>Heterobranchia</taxon>
        <taxon>Euthyneura</taxon>
        <taxon>Panpulmonata</taxon>
        <taxon>Sacoglossa</taxon>
        <taxon>Placobranchoidea</taxon>
        <taxon>Plakobranchidae</taxon>
        <taxon>Plakobranchus</taxon>
    </lineage>
</organism>